<keyword evidence="1" id="KW-1133">Transmembrane helix</keyword>
<keyword evidence="1" id="KW-0472">Membrane</keyword>
<keyword evidence="1" id="KW-0812">Transmembrane</keyword>
<dbReference type="EMBL" id="BAAAQW010000012">
    <property type="protein sequence ID" value="GAA2203017.1"/>
    <property type="molecule type" value="Genomic_DNA"/>
</dbReference>
<protein>
    <recommendedName>
        <fullName evidence="4">Integral membrane protein</fullName>
    </recommendedName>
</protein>
<dbReference type="Proteomes" id="UP001500432">
    <property type="component" value="Unassembled WGS sequence"/>
</dbReference>
<accession>A0ABP5NUA0</accession>
<evidence type="ECO:0000313" key="3">
    <source>
        <dbReference type="Proteomes" id="UP001500432"/>
    </source>
</evidence>
<organism evidence="2 3">
    <name type="scientific">Sinomonas flava</name>
    <dbReference type="NCBI Taxonomy" id="496857"/>
    <lineage>
        <taxon>Bacteria</taxon>
        <taxon>Bacillati</taxon>
        <taxon>Actinomycetota</taxon>
        <taxon>Actinomycetes</taxon>
        <taxon>Micrococcales</taxon>
        <taxon>Micrococcaceae</taxon>
        <taxon>Sinomonas</taxon>
    </lineage>
</organism>
<dbReference type="RefSeq" id="WP_344300982.1">
    <property type="nucleotide sequence ID" value="NZ_BAAAQW010000012.1"/>
</dbReference>
<name>A0ABP5NUA0_9MICC</name>
<keyword evidence="3" id="KW-1185">Reference proteome</keyword>
<feature type="transmembrane region" description="Helical" evidence="1">
    <location>
        <begin position="39"/>
        <end position="56"/>
    </location>
</feature>
<evidence type="ECO:0000256" key="1">
    <source>
        <dbReference type="SAM" id="Phobius"/>
    </source>
</evidence>
<comment type="caution">
    <text evidence="2">The sequence shown here is derived from an EMBL/GenBank/DDBJ whole genome shotgun (WGS) entry which is preliminary data.</text>
</comment>
<proteinExistence type="predicted"/>
<reference evidence="3" key="1">
    <citation type="journal article" date="2019" name="Int. J. Syst. Evol. Microbiol.">
        <title>The Global Catalogue of Microorganisms (GCM) 10K type strain sequencing project: providing services to taxonomists for standard genome sequencing and annotation.</title>
        <authorList>
            <consortium name="The Broad Institute Genomics Platform"/>
            <consortium name="The Broad Institute Genome Sequencing Center for Infectious Disease"/>
            <person name="Wu L."/>
            <person name="Ma J."/>
        </authorList>
    </citation>
    <scope>NUCLEOTIDE SEQUENCE [LARGE SCALE GENOMIC DNA]</scope>
    <source>
        <strain evidence="3">JCM 16034</strain>
    </source>
</reference>
<sequence length="216" mass="21653">MPNVPSAARAMRTTAIAGTVTALAAGAHAWAGGSLPHPFIVLALVALVALAATVAGRYRLRVPALIAVLGAGQLALHEAFTAFAAPGSAPSAAAAVLARGRHQHSGDAAAALASLPSGAAVSSGDVLTAHAHASPLMLALHAAATVACAVVLRRAELALTAVADWLRPLTRLSRPAAVIPATTDLPVIPRPARRVLLWRQPAPPPLRGPPPAPAFA</sequence>
<evidence type="ECO:0000313" key="2">
    <source>
        <dbReference type="EMBL" id="GAA2203017.1"/>
    </source>
</evidence>
<gene>
    <name evidence="2" type="ORF">GCM10009849_33770</name>
</gene>
<evidence type="ECO:0008006" key="4">
    <source>
        <dbReference type="Google" id="ProtNLM"/>
    </source>
</evidence>